<accession>A0ABQ3JDH6</accession>
<comment type="caution">
    <text evidence="1">The sequence shown here is derived from an EMBL/GenBank/DDBJ whole genome shotgun (WGS) entry which is preliminary data.</text>
</comment>
<evidence type="ECO:0000313" key="2">
    <source>
        <dbReference type="Proteomes" id="UP000605897"/>
    </source>
</evidence>
<keyword evidence="2" id="KW-1185">Reference proteome</keyword>
<reference evidence="2" key="1">
    <citation type="journal article" date="2019" name="Int. J. Syst. Evol. Microbiol.">
        <title>The Global Catalogue of Microorganisms (GCM) 10K type strain sequencing project: providing services to taxonomists for standard genome sequencing and annotation.</title>
        <authorList>
            <consortium name="The Broad Institute Genomics Platform"/>
            <consortium name="The Broad Institute Genome Sequencing Center for Infectious Disease"/>
            <person name="Wu L."/>
            <person name="Ma J."/>
        </authorList>
    </citation>
    <scope>NUCLEOTIDE SEQUENCE [LARGE SCALE GENOMIC DNA]</scope>
    <source>
        <strain evidence="2">CGMCC 4.7677</strain>
    </source>
</reference>
<gene>
    <name evidence="1" type="ORF">GCM10017786_53580</name>
</gene>
<organism evidence="1 2">
    <name type="scientific">Amycolatopsis deserti</name>
    <dbReference type="NCBI Taxonomy" id="185696"/>
    <lineage>
        <taxon>Bacteria</taxon>
        <taxon>Bacillati</taxon>
        <taxon>Actinomycetota</taxon>
        <taxon>Actinomycetes</taxon>
        <taxon>Pseudonocardiales</taxon>
        <taxon>Pseudonocardiaceae</taxon>
        <taxon>Amycolatopsis</taxon>
    </lineage>
</organism>
<sequence>MVGGPSHRWSAANWCSEHWKAAASPSTTRWGLDTRVILFVTLPTLPAEDADARERG</sequence>
<protein>
    <submittedName>
        <fullName evidence="1">Uncharacterized protein</fullName>
    </submittedName>
</protein>
<name>A0ABQ3JDH6_9PSEU</name>
<dbReference type="EMBL" id="BNAU01000006">
    <property type="protein sequence ID" value="GHF12864.1"/>
    <property type="molecule type" value="Genomic_DNA"/>
</dbReference>
<evidence type="ECO:0000313" key="1">
    <source>
        <dbReference type="EMBL" id="GHF12864.1"/>
    </source>
</evidence>
<dbReference type="Proteomes" id="UP000605897">
    <property type="component" value="Unassembled WGS sequence"/>
</dbReference>
<proteinExistence type="predicted"/>